<protein>
    <recommendedName>
        <fullName evidence="5">Chromo domain-containing protein</fullName>
    </recommendedName>
</protein>
<evidence type="ECO:0000256" key="2">
    <source>
        <dbReference type="ARBA" id="ARBA00011353"/>
    </source>
</evidence>
<sequence>MPRRKSARLVMRKAAVDTANLGVRSTRSSLRKKADSTLKPSARGKKTRARPKSPISSEPDISDTKANQKKGRSSRSKPKSKKSSSRGAKGSESELADKDELQDSAPEWEVEEIVDSKKEGHTTLYFVKWAGYPENENTWEPETNLHNSRQAIRSFEAKRWANENYPVTPLGKLGLEKGAGSR</sequence>
<dbReference type="PROSITE" id="PS50013">
    <property type="entry name" value="CHROMO_2"/>
    <property type="match status" value="1"/>
</dbReference>
<feature type="compositionally biased region" description="Basic residues" evidence="4">
    <location>
        <begin position="42"/>
        <end position="51"/>
    </location>
</feature>
<proteinExistence type="predicted"/>
<evidence type="ECO:0000256" key="3">
    <source>
        <dbReference type="ARBA" id="ARBA00023242"/>
    </source>
</evidence>
<feature type="domain" description="Chromo" evidence="5">
    <location>
        <begin position="108"/>
        <end position="167"/>
    </location>
</feature>
<feature type="compositionally biased region" description="Basic residues" evidence="4">
    <location>
        <begin position="67"/>
        <end position="84"/>
    </location>
</feature>
<dbReference type="RefSeq" id="XP_031871441.1">
    <property type="nucleotide sequence ID" value="XM_032011748.1"/>
</dbReference>
<dbReference type="AlphaFoldDB" id="A0A370TTD5"/>
<evidence type="ECO:0000313" key="6">
    <source>
        <dbReference type="EMBL" id="RDL38785.1"/>
    </source>
</evidence>
<name>A0A370TTD5_9HELO</name>
<keyword evidence="3" id="KW-0539">Nucleus</keyword>
<dbReference type="Pfam" id="PF00385">
    <property type="entry name" value="Chromo"/>
    <property type="match status" value="1"/>
</dbReference>
<dbReference type="InterPro" id="IPR000953">
    <property type="entry name" value="Chromo/chromo_shadow_dom"/>
</dbReference>
<gene>
    <name evidence="6" type="ORF">BP5553_03125</name>
</gene>
<comment type="subcellular location">
    <subcellularLocation>
        <location evidence="1">Nucleus</location>
    </subcellularLocation>
</comment>
<dbReference type="EMBL" id="NPIC01000002">
    <property type="protein sequence ID" value="RDL38785.1"/>
    <property type="molecule type" value="Genomic_DNA"/>
</dbReference>
<dbReference type="GO" id="GO:0005634">
    <property type="term" value="C:nucleus"/>
    <property type="evidence" value="ECO:0007669"/>
    <property type="project" value="UniProtKB-SubCell"/>
</dbReference>
<keyword evidence="7" id="KW-1185">Reference proteome</keyword>
<dbReference type="InterPro" id="IPR016197">
    <property type="entry name" value="Chromo-like_dom_sf"/>
</dbReference>
<dbReference type="OrthoDB" id="2630497at2759"/>
<dbReference type="InterPro" id="IPR051219">
    <property type="entry name" value="Heterochromatin_chromo-domain"/>
</dbReference>
<dbReference type="PROSITE" id="PS00598">
    <property type="entry name" value="CHROMO_1"/>
    <property type="match status" value="1"/>
</dbReference>
<accession>A0A370TTD5</accession>
<evidence type="ECO:0000256" key="4">
    <source>
        <dbReference type="SAM" id="MobiDB-lite"/>
    </source>
</evidence>
<dbReference type="SUPFAM" id="SSF54160">
    <property type="entry name" value="Chromo domain-like"/>
    <property type="match status" value="1"/>
</dbReference>
<dbReference type="STRING" id="2656787.A0A370TTD5"/>
<comment type="caution">
    <text evidence="6">The sequence shown here is derived from an EMBL/GenBank/DDBJ whole genome shotgun (WGS) entry which is preliminary data.</text>
</comment>
<evidence type="ECO:0000256" key="1">
    <source>
        <dbReference type="ARBA" id="ARBA00004123"/>
    </source>
</evidence>
<evidence type="ECO:0000313" key="7">
    <source>
        <dbReference type="Proteomes" id="UP000254866"/>
    </source>
</evidence>
<dbReference type="InterPro" id="IPR023780">
    <property type="entry name" value="Chromo_domain"/>
</dbReference>
<feature type="region of interest" description="Disordered" evidence="4">
    <location>
        <begin position="20"/>
        <end position="114"/>
    </location>
</feature>
<comment type="subunit">
    <text evidence="2">Component of the NuA4 histone acetyltransferase complex.</text>
</comment>
<dbReference type="InterPro" id="IPR023779">
    <property type="entry name" value="Chromodomain_CS"/>
</dbReference>
<feature type="compositionally biased region" description="Acidic residues" evidence="4">
    <location>
        <begin position="102"/>
        <end position="113"/>
    </location>
</feature>
<dbReference type="CDD" id="cd00024">
    <property type="entry name" value="CD_CSD"/>
    <property type="match status" value="1"/>
</dbReference>
<organism evidence="6 7">
    <name type="scientific">Venustampulla echinocandica</name>
    <dbReference type="NCBI Taxonomy" id="2656787"/>
    <lineage>
        <taxon>Eukaryota</taxon>
        <taxon>Fungi</taxon>
        <taxon>Dikarya</taxon>
        <taxon>Ascomycota</taxon>
        <taxon>Pezizomycotina</taxon>
        <taxon>Leotiomycetes</taxon>
        <taxon>Helotiales</taxon>
        <taxon>Pleuroascaceae</taxon>
        <taxon>Venustampulla</taxon>
    </lineage>
</organism>
<dbReference type="GeneID" id="43595974"/>
<dbReference type="Proteomes" id="UP000254866">
    <property type="component" value="Unassembled WGS sequence"/>
</dbReference>
<reference evidence="6 7" key="1">
    <citation type="journal article" date="2018" name="IMA Fungus">
        <title>IMA Genome-F 9: Draft genome sequence of Annulohypoxylon stygium, Aspergillus mulundensis, Berkeleyomyces basicola (syn. Thielaviopsis basicola), Ceratocystis smalleyi, two Cercospora beticola strains, Coleophoma cylindrospora, Fusarium fracticaudum, Phialophora cf. hyalina, and Morchella septimelata.</title>
        <authorList>
            <person name="Wingfield B.D."/>
            <person name="Bills G.F."/>
            <person name="Dong Y."/>
            <person name="Huang W."/>
            <person name="Nel W.J."/>
            <person name="Swalarsk-Parry B.S."/>
            <person name="Vaghefi N."/>
            <person name="Wilken P.M."/>
            <person name="An Z."/>
            <person name="de Beer Z.W."/>
            <person name="De Vos L."/>
            <person name="Chen L."/>
            <person name="Duong T.A."/>
            <person name="Gao Y."/>
            <person name="Hammerbacher A."/>
            <person name="Kikkert J.R."/>
            <person name="Li Y."/>
            <person name="Li H."/>
            <person name="Li K."/>
            <person name="Li Q."/>
            <person name="Liu X."/>
            <person name="Ma X."/>
            <person name="Naidoo K."/>
            <person name="Pethybridge S.J."/>
            <person name="Sun J."/>
            <person name="Steenkamp E.T."/>
            <person name="van der Nest M.A."/>
            <person name="van Wyk S."/>
            <person name="Wingfield M.J."/>
            <person name="Xiong C."/>
            <person name="Yue Q."/>
            <person name="Zhang X."/>
        </authorList>
    </citation>
    <scope>NUCLEOTIDE SEQUENCE [LARGE SCALE GENOMIC DNA]</scope>
    <source>
        <strain evidence="6 7">BP 5553</strain>
    </source>
</reference>
<feature type="compositionally biased region" description="Basic and acidic residues" evidence="4">
    <location>
        <begin position="89"/>
        <end position="101"/>
    </location>
</feature>
<dbReference type="GO" id="GO:0006338">
    <property type="term" value="P:chromatin remodeling"/>
    <property type="evidence" value="ECO:0007669"/>
    <property type="project" value="UniProtKB-ARBA"/>
</dbReference>
<dbReference type="SMART" id="SM00298">
    <property type="entry name" value="CHROMO"/>
    <property type="match status" value="1"/>
</dbReference>
<dbReference type="Gene3D" id="2.40.50.40">
    <property type="match status" value="1"/>
</dbReference>
<dbReference type="PANTHER" id="PTHR22812">
    <property type="entry name" value="CHROMOBOX PROTEIN"/>
    <property type="match status" value="1"/>
</dbReference>
<evidence type="ECO:0000259" key="5">
    <source>
        <dbReference type="PROSITE" id="PS50013"/>
    </source>
</evidence>